<keyword evidence="4" id="KW-1185">Reference proteome</keyword>
<feature type="domain" description="Aminoglycoside phosphotransferase" evidence="1">
    <location>
        <begin position="829"/>
        <end position="1061"/>
    </location>
</feature>
<dbReference type="InterPro" id="IPR011009">
    <property type="entry name" value="Kinase-like_dom_sf"/>
</dbReference>
<accession>A0ABU7S4G5</accession>
<sequence length="1137" mass="124764">MALTPRFRPGASRRPFVDREPVLVAFQDLLAGYENNTRVVNLTGIGGIGKSRLLVELRNRVPASRPTAVLDLQVPAQREHQDALAVLRTQFGQQGVKFHRFDIAYAVLWQRLHPRLSLGREGRALVENSEVLTGLLDQITAVPVFGTAVKLIDLADRNVRRWHHVRNDETLRELDQLPLPQLMDAVTYLFAADLRDGGRAPQVLFVDAYEALIGGAARAGRTAAVDSWLRDLVAQVDDGLTVIASREPIDWHRYDPAWAELTHTIPIGGLPVPARLELLAAIGVEDPELAGSIAHGSEGVPFFLHLATDAGTTATDGSVVSPDAILERFLQHVDPVDVRMLELLSPARLFDSEVFRAVADAYALPSHTLAWESLIGYSFVQPAGDFGLQLHQLMASTMRRRLSVPSRVALHRLLHRIWRDRADRAGVAPAEMVVALREAAHHGLCGDDLSPTIFLDYSDRVRTASATSGVEGMLADLEDYLVEADASHLEHLVTCLRAETLVMHGDAAAAAELTAALPIEPPADQVWARLAVAAAHARRILGDTADALHRYEMVWQSYDGPARLDAGLWAGDLHMAQGRFVDAIDAATEIERMLPAHCHEERGNVERLLHLGYRFAFDYPASADYLARAQASYTTARSAIGLADIMTNRAELLAVTDPRAAVPVAHAALTRQREIGADHEIGKAYCALGLAHTALGELGAAEHALGEAVAAFERSAYRSGRARAELYRAALSARLGRRTEALASVRWAIAELEAAEVYPTLVIAGVRLAERLGEPAPDLDAAVARARAALRLPESVTDLDHRIGNVLELLTGDGLSALHREALGRDDHAAGFYNHNVRVGDDLVRIPIPDTDTMDLAIWPEHLVLAAVGRHVPAVPKLRAVHADPAFQVHEYVEGVVVDSVAPKNTAVPDGLVEQVAEFFVTMGLVPAAELPRPPGDWPRDGDTAGFASQLSNVTREVHRENLEQFGWLWNELRFPADPFAPITWSELSARPFRLVHADVHRKNMILTPAGRIVIIDWEFALWGDPVYDLCSHLHKMAYLPDDEAAMRAAWQARLPAEATVRWEADLDLYLSHERVKSALVDSVRYFKVVSDPDVSPDRVRELVENLALKVSRARTVWGTPGEVEPAEITRALRVTS</sequence>
<dbReference type="EMBL" id="JAZGQK010000037">
    <property type="protein sequence ID" value="MEE6263421.1"/>
    <property type="molecule type" value="Genomic_DNA"/>
</dbReference>
<protein>
    <submittedName>
        <fullName evidence="2">Phosphotransferase</fullName>
    </submittedName>
</protein>
<dbReference type="PANTHER" id="PTHR40086:SF1">
    <property type="entry name" value="CELL CYCLE REGULATOR CCRZ"/>
    <property type="match status" value="1"/>
</dbReference>
<evidence type="ECO:0000313" key="4">
    <source>
        <dbReference type="Proteomes" id="UP001332243"/>
    </source>
</evidence>
<dbReference type="InterPro" id="IPR002575">
    <property type="entry name" value="Aminoglycoside_PTrfase"/>
</dbReference>
<dbReference type="PANTHER" id="PTHR40086">
    <property type="entry name" value="PHOSPHOTRANSFERASE YTMP-RELATED"/>
    <property type="match status" value="1"/>
</dbReference>
<dbReference type="Gene3D" id="3.90.1200.10">
    <property type="match status" value="1"/>
</dbReference>
<gene>
    <name evidence="2" type="ORF">V1633_33580</name>
    <name evidence="3" type="ORF">V1633_34945</name>
</gene>
<dbReference type="EMBL" id="JAZGQK010000041">
    <property type="protein sequence ID" value="MEE6263681.1"/>
    <property type="molecule type" value="Genomic_DNA"/>
</dbReference>
<proteinExistence type="predicted"/>
<dbReference type="RefSeq" id="WP_331218319.1">
    <property type="nucleotide sequence ID" value="NZ_JAZGQK010000037.1"/>
</dbReference>
<name>A0ABU7S4G5_9ACTN</name>
<dbReference type="SUPFAM" id="SSF48452">
    <property type="entry name" value="TPR-like"/>
    <property type="match status" value="1"/>
</dbReference>
<evidence type="ECO:0000313" key="3">
    <source>
        <dbReference type="EMBL" id="MEE6263681.1"/>
    </source>
</evidence>
<evidence type="ECO:0000259" key="1">
    <source>
        <dbReference type="Pfam" id="PF01636"/>
    </source>
</evidence>
<comment type="caution">
    <text evidence="2">The sequence shown here is derived from an EMBL/GenBank/DDBJ whole genome shotgun (WGS) entry which is preliminary data.</text>
</comment>
<evidence type="ECO:0000313" key="2">
    <source>
        <dbReference type="EMBL" id="MEE6263421.1"/>
    </source>
</evidence>
<organism evidence="2 4">
    <name type="scientific">Plantactinospora sonchi</name>
    <dbReference type="NCBI Taxonomy" id="1544735"/>
    <lineage>
        <taxon>Bacteria</taxon>
        <taxon>Bacillati</taxon>
        <taxon>Actinomycetota</taxon>
        <taxon>Actinomycetes</taxon>
        <taxon>Micromonosporales</taxon>
        <taxon>Micromonosporaceae</taxon>
        <taxon>Plantactinospora</taxon>
    </lineage>
</organism>
<dbReference type="SUPFAM" id="SSF56112">
    <property type="entry name" value="Protein kinase-like (PK-like)"/>
    <property type="match status" value="1"/>
</dbReference>
<dbReference type="Pfam" id="PF01636">
    <property type="entry name" value="APH"/>
    <property type="match status" value="1"/>
</dbReference>
<dbReference type="InterPro" id="IPR052077">
    <property type="entry name" value="CcrZ_PhaseVar_Mediator"/>
</dbReference>
<dbReference type="InterPro" id="IPR011990">
    <property type="entry name" value="TPR-like_helical_dom_sf"/>
</dbReference>
<dbReference type="Gene3D" id="1.25.40.10">
    <property type="entry name" value="Tetratricopeptide repeat domain"/>
    <property type="match status" value="1"/>
</dbReference>
<dbReference type="Proteomes" id="UP001332243">
    <property type="component" value="Unassembled WGS sequence"/>
</dbReference>
<reference evidence="2 4" key="1">
    <citation type="submission" date="2024-01" db="EMBL/GenBank/DDBJ databases">
        <title>Genome insights into Plantactinospora sonchi sp. nov.</title>
        <authorList>
            <person name="Wang L."/>
        </authorList>
    </citation>
    <scope>NUCLEOTIDE SEQUENCE [LARGE SCALE GENOMIC DNA]</scope>
    <source>
        <strain evidence="2 4">NEAU-QY2</strain>
    </source>
</reference>